<keyword evidence="2" id="KW-0614">Plasmid</keyword>
<dbReference type="EMBL" id="CP019912">
    <property type="protein sequence ID" value="AQW31784.1"/>
    <property type="molecule type" value="Genomic_DNA"/>
</dbReference>
<feature type="region of interest" description="Disordered" evidence="1">
    <location>
        <begin position="72"/>
        <end position="95"/>
    </location>
</feature>
<evidence type="ECO:0000313" key="2">
    <source>
        <dbReference type="EMBL" id="AQW31784.1"/>
    </source>
</evidence>
<dbReference type="AlphaFoldDB" id="A0A1U9VM64"/>
<sequence length="95" mass="10440">MNPIHSPYTVSVYPIEQEPGIWFATYLISEYRDGMEHILANVSMRPDVHDTEAQARHAARRAGSAAIARLPSRQAGCRPQPHRAAHSAVTGAQHG</sequence>
<evidence type="ECO:0000313" key="3">
    <source>
        <dbReference type="Proteomes" id="UP000189628"/>
    </source>
</evidence>
<dbReference type="Proteomes" id="UP000189628">
    <property type="component" value="Plasmid unnamed"/>
</dbReference>
<gene>
    <name evidence="2" type="ORF">B0B51_17710</name>
</gene>
<geneLocation type="plasmid" evidence="2">
    <name>unnamed</name>
</geneLocation>
<name>A0A1U9VM64_9RALS</name>
<evidence type="ECO:0000256" key="1">
    <source>
        <dbReference type="SAM" id="MobiDB-lite"/>
    </source>
</evidence>
<organism evidence="2 3">
    <name type="scientific">blood disease bacterium A2-HR MARDI</name>
    <dbReference type="NCBI Taxonomy" id="1944648"/>
    <lineage>
        <taxon>Bacteria</taxon>
        <taxon>Pseudomonadati</taxon>
        <taxon>Pseudomonadota</taxon>
        <taxon>Betaproteobacteria</taxon>
        <taxon>Burkholderiales</taxon>
        <taxon>Burkholderiaceae</taxon>
        <taxon>Ralstonia</taxon>
        <taxon>Ralstonia solanacearum species complex</taxon>
    </lineage>
</organism>
<reference evidence="2 3" key="1">
    <citation type="submission" date="2017-02" db="EMBL/GenBank/DDBJ databases">
        <title>Blood Disease Bacterium A2-HR MARDI.</title>
        <authorList>
            <person name="Badrun R."/>
            <person name="Abu Bakar N."/>
            <person name="Laboh R."/>
        </authorList>
    </citation>
    <scope>NUCLEOTIDE SEQUENCE [LARGE SCALE GENOMIC DNA]</scope>
    <source>
        <strain evidence="2 3">A2-HR MARDI</strain>
        <plasmid evidence="3">Plasmid</plasmid>
    </source>
</reference>
<accession>A0A1U9VM64</accession>
<protein>
    <submittedName>
        <fullName evidence="2">Isochorismatase</fullName>
    </submittedName>
</protein>
<proteinExistence type="predicted"/>